<organism evidence="1 2">
    <name type="scientific">Halomonas ventosae</name>
    <dbReference type="NCBI Taxonomy" id="229007"/>
    <lineage>
        <taxon>Bacteria</taxon>
        <taxon>Pseudomonadati</taxon>
        <taxon>Pseudomonadota</taxon>
        <taxon>Gammaproteobacteria</taxon>
        <taxon>Oceanospirillales</taxon>
        <taxon>Halomonadaceae</taxon>
        <taxon>Halomonas</taxon>
    </lineage>
</organism>
<gene>
    <name evidence="1" type="ORF">DFO68_1378</name>
</gene>
<sequence>MTAIDQRQQAREFCIYSLILINFPRNQRLAPILAGSICWINVPARSSNHRTCRLIPVSHQENRVPNYATGIDDIATTRGACSGWTFICIDHSALDAFETAAAALLQEAKLKSFHGKEFKRRKIDSYIKFLKLVRSTLESESGSGFVSSTLLGQDWKTEFEGFCNNVIGGSFSSAGVEPGPISEASQRIASPLFTFQRMAESNCRGGSTIVQIDRHALYDSLDSDELKIEGTKVSGQLPIIAALRAYGKRQFPNAPEIEREGISVCPDEDSFLVQAADIIGNFSTALAFRHLGRKSKSNDLKCSTFHQVFGDLIDFSDFPEGVERNGDELVLAPGSASFTFSIGGAGV</sequence>
<accession>A0A4R6GMY6</accession>
<evidence type="ECO:0000313" key="1">
    <source>
        <dbReference type="EMBL" id="TDN95930.1"/>
    </source>
</evidence>
<evidence type="ECO:0000313" key="2">
    <source>
        <dbReference type="Proteomes" id="UP000295150"/>
    </source>
</evidence>
<name>A0A4R6GMY6_9GAMM</name>
<comment type="caution">
    <text evidence="1">The sequence shown here is derived from an EMBL/GenBank/DDBJ whole genome shotgun (WGS) entry which is preliminary data.</text>
</comment>
<proteinExistence type="predicted"/>
<dbReference type="Proteomes" id="UP000295150">
    <property type="component" value="Unassembled WGS sequence"/>
</dbReference>
<dbReference type="AlphaFoldDB" id="A0A4R6GMY6"/>
<reference evidence="1 2" key="1">
    <citation type="submission" date="2019-03" db="EMBL/GenBank/DDBJ databases">
        <title>Freshwater and sediment microbial communities from various areas in North America, analyzing microbe dynamics in response to fracking.</title>
        <authorList>
            <person name="Lamendella R."/>
        </authorList>
    </citation>
    <scope>NUCLEOTIDE SEQUENCE [LARGE SCALE GENOMIC DNA]</scope>
    <source>
        <strain evidence="1 2">1_TX</strain>
    </source>
</reference>
<protein>
    <submittedName>
        <fullName evidence="1">Uncharacterized protein</fullName>
    </submittedName>
</protein>
<dbReference type="EMBL" id="SNWH01000037">
    <property type="protein sequence ID" value="TDN95930.1"/>
    <property type="molecule type" value="Genomic_DNA"/>
</dbReference>
<keyword evidence="2" id="KW-1185">Reference proteome</keyword>